<reference evidence="2 3" key="1">
    <citation type="submission" date="2015-09" db="EMBL/GenBank/DDBJ databases">
        <title>Host preference determinants of Valsa canker pathogens revealed by comparative genomics.</title>
        <authorList>
            <person name="Yin Z."/>
            <person name="Huang L."/>
        </authorList>
    </citation>
    <scope>NUCLEOTIDE SEQUENCE [LARGE SCALE GENOMIC DNA]</scope>
    <source>
        <strain evidence="2 3">SXYLt</strain>
    </source>
</reference>
<feature type="domain" description="NAD(P)-binding" evidence="1">
    <location>
        <begin position="12"/>
        <end position="160"/>
    </location>
</feature>
<evidence type="ECO:0000313" key="3">
    <source>
        <dbReference type="Proteomes" id="UP000285146"/>
    </source>
</evidence>
<dbReference type="PANTHER" id="PTHR43162">
    <property type="match status" value="1"/>
</dbReference>
<dbReference type="SUPFAM" id="SSF51735">
    <property type="entry name" value="NAD(P)-binding Rossmann-fold domains"/>
    <property type="match status" value="1"/>
</dbReference>
<comment type="caution">
    <text evidence="2">The sequence shown here is derived from an EMBL/GenBank/DDBJ whole genome shotgun (WGS) entry which is preliminary data.</text>
</comment>
<proteinExistence type="predicted"/>
<sequence>MSGKYDNVIVFGPTGDVGGHTALEASKRGAKVWLALRDPSKPIDAIPADVEKAGKFTRVQADLSDPLSVGNAIKKSGAKAAYLYLLDSSTDHMRGTLQALKDAGVEYTVFLSSGSVGSKEVDPHSVPPEKFIPYIHAQAEISVEEVGFPYVTILRPWAFASNHFKMSLDRSVEPPKANIVYLDSKSDNIVPEDIGAVGGAVLVDRPSNGKEIIVLHGPELKKAEEVWAIIKRVTGRDDIDTTPLSEDEFYTKISKLCPPPVAKYLTEQQAEWRHAERWVPEAELARTKANVKKYTGREATKFEDYVAAHKAEWQAV</sequence>
<name>A0A423WC21_9PEZI</name>
<keyword evidence="3" id="KW-1185">Reference proteome</keyword>
<dbReference type="InParanoid" id="A0A423WC21"/>
<accession>A0A423WC21</accession>
<dbReference type="InterPro" id="IPR051604">
    <property type="entry name" value="Ergot_Alk_Oxidoreductase"/>
</dbReference>
<evidence type="ECO:0000259" key="1">
    <source>
        <dbReference type="Pfam" id="PF13460"/>
    </source>
</evidence>
<dbReference type="Pfam" id="PF13460">
    <property type="entry name" value="NAD_binding_10"/>
    <property type="match status" value="1"/>
</dbReference>
<dbReference type="OrthoDB" id="419598at2759"/>
<dbReference type="EMBL" id="LKEB01000055">
    <property type="protein sequence ID" value="ROW00857.1"/>
    <property type="molecule type" value="Genomic_DNA"/>
</dbReference>
<gene>
    <name evidence="2" type="ORF">VPNG_08298</name>
</gene>
<dbReference type="PANTHER" id="PTHR43162:SF1">
    <property type="entry name" value="PRESTALK A DIFFERENTIATION PROTEIN A"/>
    <property type="match status" value="1"/>
</dbReference>
<dbReference type="InterPro" id="IPR016040">
    <property type="entry name" value="NAD(P)-bd_dom"/>
</dbReference>
<protein>
    <recommendedName>
        <fullName evidence="1">NAD(P)-binding domain-containing protein</fullName>
    </recommendedName>
</protein>
<dbReference type="STRING" id="1230097.A0A423WC21"/>
<evidence type="ECO:0000313" key="2">
    <source>
        <dbReference type="EMBL" id="ROW00857.1"/>
    </source>
</evidence>
<dbReference type="AlphaFoldDB" id="A0A423WC21"/>
<dbReference type="Gene3D" id="3.40.50.720">
    <property type="entry name" value="NAD(P)-binding Rossmann-like Domain"/>
    <property type="match status" value="1"/>
</dbReference>
<organism evidence="2 3">
    <name type="scientific">Cytospora leucostoma</name>
    <dbReference type="NCBI Taxonomy" id="1230097"/>
    <lineage>
        <taxon>Eukaryota</taxon>
        <taxon>Fungi</taxon>
        <taxon>Dikarya</taxon>
        <taxon>Ascomycota</taxon>
        <taxon>Pezizomycotina</taxon>
        <taxon>Sordariomycetes</taxon>
        <taxon>Sordariomycetidae</taxon>
        <taxon>Diaporthales</taxon>
        <taxon>Cytosporaceae</taxon>
        <taxon>Cytospora</taxon>
    </lineage>
</organism>
<dbReference type="Proteomes" id="UP000285146">
    <property type="component" value="Unassembled WGS sequence"/>
</dbReference>
<dbReference type="InterPro" id="IPR036291">
    <property type="entry name" value="NAD(P)-bd_dom_sf"/>
</dbReference>